<comment type="subcellular location">
    <subcellularLocation>
        <location evidence="1">Membrane</location>
    </subcellularLocation>
</comment>
<dbReference type="AlphaFoldDB" id="A0A8J2U6N8"/>
<dbReference type="InterPro" id="IPR001129">
    <property type="entry name" value="Membr-assoc_MAPEG"/>
</dbReference>
<dbReference type="InterPro" id="IPR023352">
    <property type="entry name" value="MAPEG-like_dom_sf"/>
</dbReference>
<dbReference type="EMBL" id="BMDX01000013">
    <property type="protein sequence ID" value="GGA82370.1"/>
    <property type="molecule type" value="Genomic_DNA"/>
</dbReference>
<keyword evidence="4 5" id="KW-0472">Membrane</keyword>
<organism evidence="6 7">
    <name type="scientific">Neiella marina</name>
    <dbReference type="NCBI Taxonomy" id="508461"/>
    <lineage>
        <taxon>Bacteria</taxon>
        <taxon>Pseudomonadati</taxon>
        <taxon>Pseudomonadota</taxon>
        <taxon>Gammaproteobacteria</taxon>
        <taxon>Alteromonadales</taxon>
        <taxon>Echinimonadaceae</taxon>
        <taxon>Neiella</taxon>
    </lineage>
</organism>
<evidence type="ECO:0000313" key="6">
    <source>
        <dbReference type="EMBL" id="GGA82370.1"/>
    </source>
</evidence>
<dbReference type="PANTHER" id="PTHR35814">
    <property type="match status" value="1"/>
</dbReference>
<feature type="transmembrane region" description="Helical" evidence="5">
    <location>
        <begin position="6"/>
        <end position="26"/>
    </location>
</feature>
<keyword evidence="2 5" id="KW-0812">Transmembrane</keyword>
<keyword evidence="3 5" id="KW-1133">Transmembrane helix</keyword>
<comment type="caution">
    <text evidence="6">The sequence shown here is derived from an EMBL/GenBank/DDBJ whole genome shotgun (WGS) entry which is preliminary data.</text>
</comment>
<sequence length="134" mass="14333">MVIGMVTGLFVALHGLLLLLLSVAVIRLRMRHQVGIGDGEVSQLKRAIRVQSNFIEYVPLCLLIMAALEWQQAHVVGLFVLGALLFIGRVLHAIGLSANAGESKGRMFGTVATFVVLFVGAIWLLAVSVASLLG</sequence>
<accession>A0A8J2U6N8</accession>
<reference evidence="7" key="1">
    <citation type="journal article" date="2019" name="Int. J. Syst. Evol. Microbiol.">
        <title>The Global Catalogue of Microorganisms (GCM) 10K type strain sequencing project: providing services to taxonomists for standard genome sequencing and annotation.</title>
        <authorList>
            <consortium name="The Broad Institute Genomics Platform"/>
            <consortium name="The Broad Institute Genome Sequencing Center for Infectious Disease"/>
            <person name="Wu L."/>
            <person name="Ma J."/>
        </authorList>
    </citation>
    <scope>NUCLEOTIDE SEQUENCE [LARGE SCALE GENOMIC DNA]</scope>
    <source>
        <strain evidence="7">CGMCC 1.10130</strain>
    </source>
</reference>
<gene>
    <name evidence="6" type="ORF">GCM10011369_25440</name>
</gene>
<proteinExistence type="predicted"/>
<feature type="transmembrane region" description="Helical" evidence="5">
    <location>
        <begin position="76"/>
        <end position="96"/>
    </location>
</feature>
<dbReference type="SUPFAM" id="SSF161084">
    <property type="entry name" value="MAPEG domain-like"/>
    <property type="match status" value="1"/>
</dbReference>
<evidence type="ECO:0000256" key="3">
    <source>
        <dbReference type="ARBA" id="ARBA00022989"/>
    </source>
</evidence>
<evidence type="ECO:0000256" key="5">
    <source>
        <dbReference type="SAM" id="Phobius"/>
    </source>
</evidence>
<evidence type="ECO:0000313" key="7">
    <source>
        <dbReference type="Proteomes" id="UP000619743"/>
    </source>
</evidence>
<evidence type="ECO:0000256" key="4">
    <source>
        <dbReference type="ARBA" id="ARBA00023136"/>
    </source>
</evidence>
<feature type="transmembrane region" description="Helical" evidence="5">
    <location>
        <begin position="108"/>
        <end position="133"/>
    </location>
</feature>
<dbReference type="Proteomes" id="UP000619743">
    <property type="component" value="Unassembled WGS sequence"/>
</dbReference>
<keyword evidence="7" id="KW-1185">Reference proteome</keyword>
<dbReference type="Gene3D" id="1.20.120.550">
    <property type="entry name" value="Membrane associated eicosanoid/glutathione metabolism-like domain"/>
    <property type="match status" value="1"/>
</dbReference>
<name>A0A8J2U6N8_9GAMM</name>
<dbReference type="Pfam" id="PF01124">
    <property type="entry name" value="MAPEG"/>
    <property type="match status" value="1"/>
</dbReference>
<protein>
    <submittedName>
        <fullName evidence="6">Glutathione S-transferase</fullName>
    </submittedName>
</protein>
<evidence type="ECO:0000256" key="1">
    <source>
        <dbReference type="ARBA" id="ARBA00004370"/>
    </source>
</evidence>
<evidence type="ECO:0000256" key="2">
    <source>
        <dbReference type="ARBA" id="ARBA00022692"/>
    </source>
</evidence>
<dbReference type="GO" id="GO:0016020">
    <property type="term" value="C:membrane"/>
    <property type="evidence" value="ECO:0007669"/>
    <property type="project" value="UniProtKB-SubCell"/>
</dbReference>
<dbReference type="PANTHER" id="PTHR35814:SF1">
    <property type="entry name" value="GLUTATHIONE S-TRANSFERASE-RELATED"/>
    <property type="match status" value="1"/>
</dbReference>